<comment type="caution">
    <text evidence="2">The sequence shown here is derived from an EMBL/GenBank/DDBJ whole genome shotgun (WGS) entry which is preliminary data.</text>
</comment>
<gene>
    <name evidence="2" type="ORF">Tco_0859011</name>
</gene>
<name>A0ABQ5BER1_9ASTR</name>
<proteinExistence type="predicted"/>
<reference evidence="2" key="1">
    <citation type="journal article" date="2022" name="Int. J. Mol. Sci.">
        <title>Draft Genome of Tanacetum Coccineum: Genomic Comparison of Closely Related Tanacetum-Family Plants.</title>
        <authorList>
            <person name="Yamashiro T."/>
            <person name="Shiraishi A."/>
            <person name="Nakayama K."/>
            <person name="Satake H."/>
        </authorList>
    </citation>
    <scope>NUCLEOTIDE SEQUENCE</scope>
</reference>
<feature type="compositionally biased region" description="Acidic residues" evidence="1">
    <location>
        <begin position="1"/>
        <end position="17"/>
    </location>
</feature>
<feature type="region of interest" description="Disordered" evidence="1">
    <location>
        <begin position="1"/>
        <end position="73"/>
    </location>
</feature>
<protein>
    <submittedName>
        <fullName evidence="2">Uncharacterized protein</fullName>
    </submittedName>
</protein>
<feature type="region of interest" description="Disordered" evidence="1">
    <location>
        <begin position="334"/>
        <end position="397"/>
    </location>
</feature>
<evidence type="ECO:0000313" key="2">
    <source>
        <dbReference type="EMBL" id="GJT11969.1"/>
    </source>
</evidence>
<organism evidence="2 3">
    <name type="scientific">Tanacetum coccineum</name>
    <dbReference type="NCBI Taxonomy" id="301880"/>
    <lineage>
        <taxon>Eukaryota</taxon>
        <taxon>Viridiplantae</taxon>
        <taxon>Streptophyta</taxon>
        <taxon>Embryophyta</taxon>
        <taxon>Tracheophyta</taxon>
        <taxon>Spermatophyta</taxon>
        <taxon>Magnoliopsida</taxon>
        <taxon>eudicotyledons</taxon>
        <taxon>Gunneridae</taxon>
        <taxon>Pentapetalae</taxon>
        <taxon>asterids</taxon>
        <taxon>campanulids</taxon>
        <taxon>Asterales</taxon>
        <taxon>Asteraceae</taxon>
        <taxon>Asteroideae</taxon>
        <taxon>Anthemideae</taxon>
        <taxon>Anthemidinae</taxon>
        <taxon>Tanacetum</taxon>
    </lineage>
</organism>
<reference evidence="2" key="2">
    <citation type="submission" date="2022-01" db="EMBL/GenBank/DDBJ databases">
        <authorList>
            <person name="Yamashiro T."/>
            <person name="Shiraishi A."/>
            <person name="Satake H."/>
            <person name="Nakayama K."/>
        </authorList>
    </citation>
    <scope>NUCLEOTIDE SEQUENCE</scope>
</reference>
<feature type="compositionally biased region" description="Basic residues" evidence="1">
    <location>
        <begin position="62"/>
        <end position="73"/>
    </location>
</feature>
<keyword evidence="3" id="KW-1185">Reference proteome</keyword>
<sequence length="528" mass="60283">VEGNDSGEGDYDKEDENYEAKGSEEDKESEKDKESEESEESNKAEEVVKDVKTKVVKGNSTKGKKKGVVSKSKKRKHVFYYDSSSEEENVSKPKKLSKKKKQVFESSSSSEDKKPLKNKKKHAKQGKDAHFLLYFQGIPVGGTSIFDLLEIPLDDLFVKLWFKQFHPKPLKDIHASDIAEKLVLAKRVDFMFKVNFLMLFANVMGTADTMKAIEPKTVNGYYIGPLCFLIEEVIGKLDLHETWTESEVDQTEGFYDVGDNVSRSRTSVVPPTNKHSFYRMIEEKILMISAKKVALEDLLKRANTEFPNDKNVIELYKKYGRLFKEAVFPKDSQAHLDDFDNNDGGGDNDDDDGSDNVEKDKESADETAVNEGKDGVNADKEAVNAKKEGKADVNEEQEDIIEEETFTLWIETNIEWTGEMLAPRLWIDANVIDCWVAILNHEELVKESDKQVSLLRRMRFKIATKILLHELNVHAQKMFDLDYKFETENDEQTRISIIVNAIKNRAECDLAKTKIVVENQEEDDVKSK</sequence>
<feature type="compositionally biased region" description="Basic residues" evidence="1">
    <location>
        <begin position="92"/>
        <end position="101"/>
    </location>
</feature>
<evidence type="ECO:0000256" key="1">
    <source>
        <dbReference type="SAM" id="MobiDB-lite"/>
    </source>
</evidence>
<evidence type="ECO:0000313" key="3">
    <source>
        <dbReference type="Proteomes" id="UP001151760"/>
    </source>
</evidence>
<feature type="region of interest" description="Disordered" evidence="1">
    <location>
        <begin position="90"/>
        <end position="123"/>
    </location>
</feature>
<feature type="non-terminal residue" evidence="2">
    <location>
        <position position="1"/>
    </location>
</feature>
<feature type="compositionally biased region" description="Acidic residues" evidence="1">
    <location>
        <begin position="346"/>
        <end position="355"/>
    </location>
</feature>
<accession>A0ABQ5BER1</accession>
<feature type="compositionally biased region" description="Basic and acidic residues" evidence="1">
    <location>
        <begin position="18"/>
        <end position="53"/>
    </location>
</feature>
<dbReference type="EMBL" id="BQNB010013110">
    <property type="protein sequence ID" value="GJT11969.1"/>
    <property type="molecule type" value="Genomic_DNA"/>
</dbReference>
<feature type="compositionally biased region" description="Basic and acidic residues" evidence="1">
    <location>
        <begin position="371"/>
        <end position="393"/>
    </location>
</feature>
<dbReference type="Proteomes" id="UP001151760">
    <property type="component" value="Unassembled WGS sequence"/>
</dbReference>